<evidence type="ECO:0000256" key="1">
    <source>
        <dbReference type="SAM" id="MobiDB-lite"/>
    </source>
</evidence>
<feature type="compositionally biased region" description="Polar residues" evidence="1">
    <location>
        <begin position="1"/>
        <end position="13"/>
    </location>
</feature>
<sequence length="41" mass="4806">MISGIKNSLSVISNKDHNKTKEDKNEFSKFHDIRQVLNNLY</sequence>
<organism evidence="2">
    <name type="scientific">Rhizophora mucronata</name>
    <name type="common">Asiatic mangrove</name>
    <dbReference type="NCBI Taxonomy" id="61149"/>
    <lineage>
        <taxon>Eukaryota</taxon>
        <taxon>Viridiplantae</taxon>
        <taxon>Streptophyta</taxon>
        <taxon>Embryophyta</taxon>
        <taxon>Tracheophyta</taxon>
        <taxon>Spermatophyta</taxon>
        <taxon>Magnoliopsida</taxon>
        <taxon>eudicotyledons</taxon>
        <taxon>Gunneridae</taxon>
        <taxon>Pentapetalae</taxon>
        <taxon>rosids</taxon>
        <taxon>fabids</taxon>
        <taxon>Malpighiales</taxon>
        <taxon>Rhizophoraceae</taxon>
        <taxon>Rhizophora</taxon>
    </lineage>
</organism>
<protein>
    <submittedName>
        <fullName evidence="2">Uncharacterized protein</fullName>
    </submittedName>
</protein>
<proteinExistence type="predicted"/>
<accession>A0A2P2QMT2</accession>
<feature type="compositionally biased region" description="Basic and acidic residues" evidence="1">
    <location>
        <begin position="14"/>
        <end position="26"/>
    </location>
</feature>
<evidence type="ECO:0000313" key="2">
    <source>
        <dbReference type="EMBL" id="MBX68283.1"/>
    </source>
</evidence>
<feature type="region of interest" description="Disordered" evidence="1">
    <location>
        <begin position="1"/>
        <end position="26"/>
    </location>
</feature>
<dbReference type="EMBL" id="GGEC01087799">
    <property type="protein sequence ID" value="MBX68283.1"/>
    <property type="molecule type" value="Transcribed_RNA"/>
</dbReference>
<reference evidence="2" key="1">
    <citation type="submission" date="2018-02" db="EMBL/GenBank/DDBJ databases">
        <title>Rhizophora mucronata_Transcriptome.</title>
        <authorList>
            <person name="Meera S.P."/>
            <person name="Sreeshan A."/>
            <person name="Augustine A."/>
        </authorList>
    </citation>
    <scope>NUCLEOTIDE SEQUENCE</scope>
    <source>
        <tissue evidence="2">Leaf</tissue>
    </source>
</reference>
<dbReference type="AlphaFoldDB" id="A0A2P2QMT2"/>
<name>A0A2P2QMT2_RHIMU</name>